<feature type="non-terminal residue" evidence="1">
    <location>
        <position position="1"/>
    </location>
</feature>
<gene>
    <name evidence="1" type="ORF">ZHD862_LOCUS39210</name>
</gene>
<reference evidence="1" key="1">
    <citation type="submission" date="2021-02" db="EMBL/GenBank/DDBJ databases">
        <authorList>
            <person name="Nowell W R."/>
        </authorList>
    </citation>
    <scope>NUCLEOTIDE SEQUENCE</scope>
</reference>
<protein>
    <submittedName>
        <fullName evidence="1">Uncharacterized protein</fullName>
    </submittedName>
</protein>
<sequence>QHGLLYYRNQTQINHEDLLILIQIDNSKCLITIDKVSMQTSYVMIRNGSQLYFEISEQYRIEKVKPMIKAN</sequence>
<accession>A0A815WIW9</accession>
<evidence type="ECO:0000313" key="1">
    <source>
        <dbReference type="EMBL" id="CAF1545921.1"/>
    </source>
</evidence>
<dbReference type="Proteomes" id="UP000663864">
    <property type="component" value="Unassembled WGS sequence"/>
</dbReference>
<dbReference type="AlphaFoldDB" id="A0A815WIW9"/>
<name>A0A815WIW9_9BILA</name>
<proteinExistence type="predicted"/>
<comment type="caution">
    <text evidence="1">The sequence shown here is derived from an EMBL/GenBank/DDBJ whole genome shotgun (WGS) entry which is preliminary data.</text>
</comment>
<evidence type="ECO:0000313" key="2">
    <source>
        <dbReference type="Proteomes" id="UP000663864"/>
    </source>
</evidence>
<organism evidence="1 2">
    <name type="scientific">Rotaria sordida</name>
    <dbReference type="NCBI Taxonomy" id="392033"/>
    <lineage>
        <taxon>Eukaryota</taxon>
        <taxon>Metazoa</taxon>
        <taxon>Spiralia</taxon>
        <taxon>Gnathifera</taxon>
        <taxon>Rotifera</taxon>
        <taxon>Eurotatoria</taxon>
        <taxon>Bdelloidea</taxon>
        <taxon>Philodinida</taxon>
        <taxon>Philodinidae</taxon>
        <taxon>Rotaria</taxon>
    </lineage>
</organism>
<dbReference type="EMBL" id="CAJNOT010015290">
    <property type="protein sequence ID" value="CAF1545921.1"/>
    <property type="molecule type" value="Genomic_DNA"/>
</dbReference>